<evidence type="ECO:0000256" key="1">
    <source>
        <dbReference type="SAM" id="Coils"/>
    </source>
</evidence>
<feature type="coiled-coil region" evidence="1">
    <location>
        <begin position="16"/>
        <end position="87"/>
    </location>
</feature>
<dbReference type="OrthoDB" id="2375961at2"/>
<evidence type="ECO:0000313" key="3">
    <source>
        <dbReference type="Proteomes" id="UP000271031"/>
    </source>
</evidence>
<keyword evidence="1" id="KW-0175">Coiled coil</keyword>
<comment type="caution">
    <text evidence="2">The sequence shown here is derived from an EMBL/GenBank/DDBJ whole genome shotgun (WGS) entry which is preliminary data.</text>
</comment>
<sequence>MITIQRQIPVKLILTEQSRERLRHEYEAQIRQVQEELRQWEFYSKRLLHEAQGKSQAARQQAEERIAREEKNRREKLERIQFQLEQSQQLPIGSELPYTTVQSSVQVQIGDNWNDIMTGTEIIVKNGIVHAIRQGGERNGSNEFLYGGQAGEHPRP</sequence>
<dbReference type="Gene3D" id="6.10.140.1110">
    <property type="match status" value="1"/>
</dbReference>
<dbReference type="Pfam" id="PF11068">
    <property type="entry name" value="YlqD"/>
    <property type="match status" value="1"/>
</dbReference>
<accession>A0A3M8DV15</accession>
<dbReference type="Proteomes" id="UP000271031">
    <property type="component" value="Unassembled WGS sequence"/>
</dbReference>
<evidence type="ECO:0008006" key="4">
    <source>
        <dbReference type="Google" id="ProtNLM"/>
    </source>
</evidence>
<proteinExistence type="predicted"/>
<dbReference type="RefSeq" id="WP_122916574.1">
    <property type="nucleotide sequence ID" value="NZ_RHHQ01000004.1"/>
</dbReference>
<dbReference type="AlphaFoldDB" id="A0A3M8DV15"/>
<organism evidence="2 3">
    <name type="scientific">Brevibacillus fluminis</name>
    <dbReference type="NCBI Taxonomy" id="511487"/>
    <lineage>
        <taxon>Bacteria</taxon>
        <taxon>Bacillati</taxon>
        <taxon>Bacillota</taxon>
        <taxon>Bacilli</taxon>
        <taxon>Bacillales</taxon>
        <taxon>Paenibacillaceae</taxon>
        <taxon>Brevibacillus</taxon>
    </lineage>
</organism>
<protein>
    <recommendedName>
        <fullName evidence="4">YlqD protein</fullName>
    </recommendedName>
</protein>
<name>A0A3M8DV15_9BACL</name>
<dbReference type="EMBL" id="RHHQ01000004">
    <property type="protein sequence ID" value="RNB91912.1"/>
    <property type="molecule type" value="Genomic_DNA"/>
</dbReference>
<gene>
    <name evidence="2" type="ORF">EDM56_03945</name>
</gene>
<dbReference type="InterPro" id="IPR021297">
    <property type="entry name" value="YlqD"/>
</dbReference>
<keyword evidence="3" id="KW-1185">Reference proteome</keyword>
<evidence type="ECO:0000313" key="2">
    <source>
        <dbReference type="EMBL" id="RNB91912.1"/>
    </source>
</evidence>
<reference evidence="2 3" key="1">
    <citation type="submission" date="2018-10" db="EMBL/GenBank/DDBJ databases">
        <title>Phylogenomics of Brevibacillus.</title>
        <authorList>
            <person name="Dunlap C."/>
        </authorList>
    </citation>
    <scope>NUCLEOTIDE SEQUENCE [LARGE SCALE GENOMIC DNA]</scope>
    <source>
        <strain evidence="2 3">JCM 15716</strain>
    </source>
</reference>